<keyword evidence="3" id="KW-1185">Reference proteome</keyword>
<accession>A0AAQ3RKK8</accession>
<evidence type="ECO:0000313" key="2">
    <source>
        <dbReference type="EMBL" id="WVY95953.1"/>
    </source>
</evidence>
<gene>
    <name evidence="2" type="ORF">V8G54_028104</name>
</gene>
<reference evidence="2 3" key="1">
    <citation type="journal article" date="2023" name="Life. Sci Alliance">
        <title>Evolutionary insights into 3D genome organization and epigenetic landscape of Vigna mungo.</title>
        <authorList>
            <person name="Junaid A."/>
            <person name="Singh B."/>
            <person name="Bhatia S."/>
        </authorList>
    </citation>
    <scope>NUCLEOTIDE SEQUENCE [LARGE SCALE GENOMIC DNA]</scope>
    <source>
        <strain evidence="2">Urdbean</strain>
    </source>
</reference>
<dbReference type="Proteomes" id="UP001374535">
    <property type="component" value="Chromosome 9"/>
</dbReference>
<name>A0AAQ3RKK8_VIGMU</name>
<feature type="compositionally biased region" description="Basic and acidic residues" evidence="1">
    <location>
        <begin position="18"/>
        <end position="27"/>
    </location>
</feature>
<organism evidence="2 3">
    <name type="scientific">Vigna mungo</name>
    <name type="common">Black gram</name>
    <name type="synonym">Phaseolus mungo</name>
    <dbReference type="NCBI Taxonomy" id="3915"/>
    <lineage>
        <taxon>Eukaryota</taxon>
        <taxon>Viridiplantae</taxon>
        <taxon>Streptophyta</taxon>
        <taxon>Embryophyta</taxon>
        <taxon>Tracheophyta</taxon>
        <taxon>Spermatophyta</taxon>
        <taxon>Magnoliopsida</taxon>
        <taxon>eudicotyledons</taxon>
        <taxon>Gunneridae</taxon>
        <taxon>Pentapetalae</taxon>
        <taxon>rosids</taxon>
        <taxon>fabids</taxon>
        <taxon>Fabales</taxon>
        <taxon>Fabaceae</taxon>
        <taxon>Papilionoideae</taxon>
        <taxon>50 kb inversion clade</taxon>
        <taxon>NPAAA clade</taxon>
        <taxon>indigoferoid/millettioid clade</taxon>
        <taxon>Phaseoleae</taxon>
        <taxon>Vigna</taxon>
    </lineage>
</organism>
<sequence length="119" mass="13671">MEKKKKKKNGGKGINARRTLDHQREKSFTAAEKVAPGKKHCKEGCAKKMQECEEEEHECKIFNHGKKRYCLSSIITLGSRLLYASVNKTTDAYMPKKKEMHIRLGSSRTRGKKAFSHQF</sequence>
<protein>
    <submittedName>
        <fullName evidence="2">Uncharacterized protein</fullName>
    </submittedName>
</protein>
<evidence type="ECO:0000313" key="3">
    <source>
        <dbReference type="Proteomes" id="UP001374535"/>
    </source>
</evidence>
<dbReference type="EMBL" id="CP144692">
    <property type="protein sequence ID" value="WVY95953.1"/>
    <property type="molecule type" value="Genomic_DNA"/>
</dbReference>
<feature type="region of interest" description="Disordered" evidence="1">
    <location>
        <begin position="1"/>
        <end position="31"/>
    </location>
</feature>
<feature type="compositionally biased region" description="Basic residues" evidence="1">
    <location>
        <begin position="1"/>
        <end position="10"/>
    </location>
</feature>
<dbReference type="AlphaFoldDB" id="A0AAQ3RKK8"/>
<proteinExistence type="predicted"/>
<evidence type="ECO:0000256" key="1">
    <source>
        <dbReference type="SAM" id="MobiDB-lite"/>
    </source>
</evidence>